<comment type="caution">
    <text evidence="2">The sequence shown here is derived from an EMBL/GenBank/DDBJ whole genome shotgun (WGS) entry which is preliminary data.</text>
</comment>
<proteinExistence type="predicted"/>
<keyword evidence="3" id="KW-1185">Reference proteome</keyword>
<gene>
    <name evidence="2" type="ORF">HU200_047655</name>
</gene>
<evidence type="ECO:0000313" key="3">
    <source>
        <dbReference type="Proteomes" id="UP000636709"/>
    </source>
</evidence>
<keyword evidence="1" id="KW-0732">Signal</keyword>
<reference evidence="2" key="1">
    <citation type="submission" date="2020-07" db="EMBL/GenBank/DDBJ databases">
        <title>Genome sequence and genetic diversity analysis of an under-domesticated orphan crop, white fonio (Digitaria exilis).</title>
        <authorList>
            <person name="Bennetzen J.L."/>
            <person name="Chen S."/>
            <person name="Ma X."/>
            <person name="Wang X."/>
            <person name="Yssel A.E.J."/>
            <person name="Chaluvadi S.R."/>
            <person name="Johnson M."/>
            <person name="Gangashetty P."/>
            <person name="Hamidou F."/>
            <person name="Sanogo M.D."/>
            <person name="Zwaenepoel A."/>
            <person name="Wallace J."/>
            <person name="Van De Peer Y."/>
            <person name="Van Deynze A."/>
        </authorList>
    </citation>
    <scope>NUCLEOTIDE SEQUENCE</scope>
    <source>
        <tissue evidence="2">Leaves</tissue>
    </source>
</reference>
<name>A0A835B2W4_9POAL</name>
<accession>A0A835B2W4</accession>
<protein>
    <submittedName>
        <fullName evidence="2">Uncharacterized protein</fullName>
    </submittedName>
</protein>
<sequence>MLASSLVFSWILYGGNGDDSLDSDSILLTHIQRDSYIGSWCIWTHRNSIIFMEGFCLLIDGNVLSRKSLVCCCIRPSRS</sequence>
<dbReference type="AlphaFoldDB" id="A0A835B2W4"/>
<evidence type="ECO:0000256" key="1">
    <source>
        <dbReference type="SAM" id="SignalP"/>
    </source>
</evidence>
<feature type="signal peptide" evidence="1">
    <location>
        <begin position="1"/>
        <end position="17"/>
    </location>
</feature>
<dbReference type="Proteomes" id="UP000636709">
    <property type="component" value="Unassembled WGS sequence"/>
</dbReference>
<organism evidence="2 3">
    <name type="scientific">Digitaria exilis</name>
    <dbReference type="NCBI Taxonomy" id="1010633"/>
    <lineage>
        <taxon>Eukaryota</taxon>
        <taxon>Viridiplantae</taxon>
        <taxon>Streptophyta</taxon>
        <taxon>Embryophyta</taxon>
        <taxon>Tracheophyta</taxon>
        <taxon>Spermatophyta</taxon>
        <taxon>Magnoliopsida</taxon>
        <taxon>Liliopsida</taxon>
        <taxon>Poales</taxon>
        <taxon>Poaceae</taxon>
        <taxon>PACMAD clade</taxon>
        <taxon>Panicoideae</taxon>
        <taxon>Panicodae</taxon>
        <taxon>Paniceae</taxon>
        <taxon>Anthephorinae</taxon>
        <taxon>Digitaria</taxon>
    </lineage>
</organism>
<dbReference type="EMBL" id="JACEFO010002178">
    <property type="protein sequence ID" value="KAF8675586.1"/>
    <property type="molecule type" value="Genomic_DNA"/>
</dbReference>
<feature type="chain" id="PRO_5032798664" evidence="1">
    <location>
        <begin position="18"/>
        <end position="79"/>
    </location>
</feature>
<evidence type="ECO:0000313" key="2">
    <source>
        <dbReference type="EMBL" id="KAF8675586.1"/>
    </source>
</evidence>